<keyword evidence="7" id="KW-0436">Ligase</keyword>
<proteinExistence type="predicted"/>
<dbReference type="GO" id="GO:0004839">
    <property type="term" value="F:ubiquitin activating enzyme activity"/>
    <property type="evidence" value="ECO:0007669"/>
    <property type="project" value="UniProtKB-EC"/>
</dbReference>
<dbReference type="InterPro" id="IPR017907">
    <property type="entry name" value="Znf_RING_CS"/>
</dbReference>
<dbReference type="InterPro" id="IPR001841">
    <property type="entry name" value="Znf_RING"/>
</dbReference>
<sequence>MASHTSEECSQKGKRPLTIDLNYPAPCEEVVLNTRFAWANSQQGQDEGHGRLAPQTSNDCEVIDEDIAFISPVIYAQSKNSSRRNLEVRDVVATNTEMHSSHSDWGAQIAQIPLHCHKRKRTLRNQAVLNWELHFSSDDGDKNKIEEVPSPELPESTPPQEIPSFSCPICLGPLSEETSTKCGHIFCKMCIEASIKVQHKCPTCRKKLRMKDTIRVYLPTK</sequence>
<evidence type="ECO:0000256" key="3">
    <source>
        <dbReference type="ARBA" id="ARBA00022833"/>
    </source>
</evidence>
<organism evidence="7 8">
    <name type="scientific">Rosa chinensis</name>
    <name type="common">China rose</name>
    <dbReference type="NCBI Taxonomy" id="74649"/>
    <lineage>
        <taxon>Eukaryota</taxon>
        <taxon>Viridiplantae</taxon>
        <taxon>Streptophyta</taxon>
        <taxon>Embryophyta</taxon>
        <taxon>Tracheophyta</taxon>
        <taxon>Spermatophyta</taxon>
        <taxon>Magnoliopsida</taxon>
        <taxon>eudicotyledons</taxon>
        <taxon>Gunneridae</taxon>
        <taxon>Pentapetalae</taxon>
        <taxon>rosids</taxon>
        <taxon>fabids</taxon>
        <taxon>Rosales</taxon>
        <taxon>Rosaceae</taxon>
        <taxon>Rosoideae</taxon>
        <taxon>Rosoideae incertae sedis</taxon>
        <taxon>Rosa</taxon>
    </lineage>
</organism>
<dbReference type="InterPro" id="IPR049627">
    <property type="entry name" value="SLX8"/>
</dbReference>
<accession>A0A2P6QWC0</accession>
<protein>
    <submittedName>
        <fullName evidence="7">Putative aminoacyltransferase, E1 ubiquitin-activating enzyme</fullName>
        <ecNumber evidence="7">2.3.2.-</ecNumber>
        <ecNumber evidence="7">6.2.1.45</ecNumber>
    </submittedName>
</protein>
<evidence type="ECO:0000256" key="5">
    <source>
        <dbReference type="SAM" id="MobiDB-lite"/>
    </source>
</evidence>
<dbReference type="Pfam" id="PF13923">
    <property type="entry name" value="zf-C3HC4_2"/>
    <property type="match status" value="1"/>
</dbReference>
<dbReference type="PROSITE" id="PS00518">
    <property type="entry name" value="ZF_RING_1"/>
    <property type="match status" value="1"/>
</dbReference>
<dbReference type="STRING" id="74649.A0A2P6QWC0"/>
<dbReference type="SUPFAM" id="SSF57850">
    <property type="entry name" value="RING/U-box"/>
    <property type="match status" value="1"/>
</dbReference>
<dbReference type="OMA" id="CKMCIEA"/>
<comment type="caution">
    <text evidence="7">The sequence shown here is derived from an EMBL/GenBank/DDBJ whole genome shotgun (WGS) entry which is preliminary data.</text>
</comment>
<evidence type="ECO:0000259" key="6">
    <source>
        <dbReference type="PROSITE" id="PS50089"/>
    </source>
</evidence>
<keyword evidence="7" id="KW-0808">Transferase</keyword>
<keyword evidence="8" id="KW-1185">Reference proteome</keyword>
<keyword evidence="3" id="KW-0862">Zinc</keyword>
<dbReference type="PANTHER" id="PTHR47094:SF16">
    <property type="entry name" value="E3 UBIQUITIN-PROTEIN LIGASE RNF4-LIKE ISOFORM X1"/>
    <property type="match status" value="1"/>
</dbReference>
<dbReference type="GO" id="GO:0006511">
    <property type="term" value="P:ubiquitin-dependent protein catabolic process"/>
    <property type="evidence" value="ECO:0007669"/>
    <property type="project" value="TreeGrafter"/>
</dbReference>
<dbReference type="PROSITE" id="PS50089">
    <property type="entry name" value="ZF_RING_2"/>
    <property type="match status" value="1"/>
</dbReference>
<dbReference type="InterPro" id="IPR013083">
    <property type="entry name" value="Znf_RING/FYVE/PHD"/>
</dbReference>
<dbReference type="EC" id="6.2.1.45" evidence="7"/>
<name>A0A2P6QWC0_ROSCH</name>
<dbReference type="GO" id="GO:0061630">
    <property type="term" value="F:ubiquitin protein ligase activity"/>
    <property type="evidence" value="ECO:0007669"/>
    <property type="project" value="InterPro"/>
</dbReference>
<dbReference type="Gene3D" id="3.30.40.10">
    <property type="entry name" value="Zinc/RING finger domain, C3HC4 (zinc finger)"/>
    <property type="match status" value="1"/>
</dbReference>
<dbReference type="GO" id="GO:0008270">
    <property type="term" value="F:zinc ion binding"/>
    <property type="evidence" value="ECO:0007669"/>
    <property type="project" value="UniProtKB-KW"/>
</dbReference>
<feature type="region of interest" description="Disordered" evidence="5">
    <location>
        <begin position="140"/>
        <end position="159"/>
    </location>
</feature>
<evidence type="ECO:0000256" key="4">
    <source>
        <dbReference type="PROSITE-ProRule" id="PRU00175"/>
    </source>
</evidence>
<dbReference type="GO" id="GO:0140082">
    <property type="term" value="F:SUMO-ubiquitin ligase activity"/>
    <property type="evidence" value="ECO:0007669"/>
    <property type="project" value="TreeGrafter"/>
</dbReference>
<reference evidence="7 8" key="1">
    <citation type="journal article" date="2018" name="Nat. Genet.">
        <title>The Rosa genome provides new insights in the design of modern roses.</title>
        <authorList>
            <person name="Bendahmane M."/>
        </authorList>
    </citation>
    <scope>NUCLEOTIDE SEQUENCE [LARGE SCALE GENOMIC DNA]</scope>
    <source>
        <strain evidence="8">cv. Old Blush</strain>
    </source>
</reference>
<dbReference type="SMART" id="SM00184">
    <property type="entry name" value="RING"/>
    <property type="match status" value="1"/>
</dbReference>
<dbReference type="Gramene" id="PRQ38454">
    <property type="protein sequence ID" value="PRQ38454"/>
    <property type="gene ID" value="RchiOBHm_Chr4g0414101"/>
</dbReference>
<evidence type="ECO:0000256" key="2">
    <source>
        <dbReference type="ARBA" id="ARBA00022771"/>
    </source>
</evidence>
<dbReference type="OrthoDB" id="6105938at2759"/>
<keyword evidence="2 4" id="KW-0863">Zinc-finger</keyword>
<evidence type="ECO:0000313" key="8">
    <source>
        <dbReference type="Proteomes" id="UP000238479"/>
    </source>
</evidence>
<dbReference type="PANTHER" id="PTHR47094">
    <property type="entry name" value="ELFLESS, ISOFORM B"/>
    <property type="match status" value="1"/>
</dbReference>
<keyword evidence="7" id="KW-0012">Acyltransferase</keyword>
<dbReference type="EC" id="2.3.2.-" evidence="7"/>
<evidence type="ECO:0000256" key="1">
    <source>
        <dbReference type="ARBA" id="ARBA00022723"/>
    </source>
</evidence>
<dbReference type="EMBL" id="PDCK01000042">
    <property type="protein sequence ID" value="PRQ38454.1"/>
    <property type="molecule type" value="Genomic_DNA"/>
</dbReference>
<evidence type="ECO:0000313" key="7">
    <source>
        <dbReference type="EMBL" id="PRQ38454.1"/>
    </source>
</evidence>
<gene>
    <name evidence="7" type="ORF">RchiOBHm_Chr4g0414101</name>
</gene>
<dbReference type="AlphaFoldDB" id="A0A2P6QWC0"/>
<dbReference type="GO" id="GO:0032183">
    <property type="term" value="F:SUMO binding"/>
    <property type="evidence" value="ECO:0007669"/>
    <property type="project" value="TreeGrafter"/>
</dbReference>
<dbReference type="GO" id="GO:0033768">
    <property type="term" value="C:SUMO-targeted ubiquitin ligase complex"/>
    <property type="evidence" value="ECO:0007669"/>
    <property type="project" value="TreeGrafter"/>
</dbReference>
<keyword evidence="1" id="KW-0479">Metal-binding</keyword>
<feature type="domain" description="RING-type" evidence="6">
    <location>
        <begin position="167"/>
        <end position="205"/>
    </location>
</feature>
<dbReference type="Proteomes" id="UP000238479">
    <property type="component" value="Chromosome 4"/>
</dbReference>